<evidence type="ECO:0000313" key="3">
    <source>
        <dbReference type="Proteomes" id="UP000176988"/>
    </source>
</evidence>
<accession>A0A1F7WDK6</accession>
<evidence type="ECO:0000313" key="2">
    <source>
        <dbReference type="EMBL" id="OGM00873.1"/>
    </source>
</evidence>
<gene>
    <name evidence="2" type="ORF">A2480_00015</name>
</gene>
<dbReference type="STRING" id="1802424.A2480_00015"/>
<feature type="transmembrane region" description="Helical" evidence="1">
    <location>
        <begin position="14"/>
        <end position="34"/>
    </location>
</feature>
<dbReference type="AlphaFoldDB" id="A0A1F7WDK6"/>
<dbReference type="Proteomes" id="UP000176988">
    <property type="component" value="Unassembled WGS sequence"/>
</dbReference>
<dbReference type="EMBL" id="MGFG01000021">
    <property type="protein sequence ID" value="OGM00873.1"/>
    <property type="molecule type" value="Genomic_DNA"/>
</dbReference>
<sequence length="136" mass="15345">MSPEDRRRREMEKIWIIFICQMAAITFFLMTSFLTQRERTDQLQFLAFATAIWTAGTVVAASMAITIVFAIVSQGLTTFDGNLPLKPFLFISATVLHFICMKWLPLKDGELDLSQYGKIVSVEVVAFVLMVGSMIP</sequence>
<evidence type="ECO:0000256" key="1">
    <source>
        <dbReference type="SAM" id="Phobius"/>
    </source>
</evidence>
<name>A0A1F7WDK6_9BACT</name>
<organism evidence="2 3">
    <name type="scientific">Candidatus Uhrbacteria bacterium RIFOXYC2_FULL_47_19</name>
    <dbReference type="NCBI Taxonomy" id="1802424"/>
    <lineage>
        <taxon>Bacteria</taxon>
        <taxon>Candidatus Uhriibacteriota</taxon>
    </lineage>
</organism>
<feature type="transmembrane region" description="Helical" evidence="1">
    <location>
        <begin position="46"/>
        <end position="72"/>
    </location>
</feature>
<comment type="caution">
    <text evidence="2">The sequence shown here is derived from an EMBL/GenBank/DDBJ whole genome shotgun (WGS) entry which is preliminary data.</text>
</comment>
<keyword evidence="1" id="KW-0472">Membrane</keyword>
<keyword evidence="1" id="KW-1133">Transmembrane helix</keyword>
<reference evidence="2 3" key="1">
    <citation type="journal article" date="2016" name="Nat. Commun.">
        <title>Thousands of microbial genomes shed light on interconnected biogeochemical processes in an aquifer system.</title>
        <authorList>
            <person name="Anantharaman K."/>
            <person name="Brown C.T."/>
            <person name="Hug L.A."/>
            <person name="Sharon I."/>
            <person name="Castelle C.J."/>
            <person name="Probst A.J."/>
            <person name="Thomas B.C."/>
            <person name="Singh A."/>
            <person name="Wilkins M.J."/>
            <person name="Karaoz U."/>
            <person name="Brodie E.L."/>
            <person name="Williams K.H."/>
            <person name="Hubbard S.S."/>
            <person name="Banfield J.F."/>
        </authorList>
    </citation>
    <scope>NUCLEOTIDE SEQUENCE [LARGE SCALE GENOMIC DNA]</scope>
</reference>
<proteinExistence type="predicted"/>
<keyword evidence="1" id="KW-0812">Transmembrane</keyword>
<protein>
    <submittedName>
        <fullName evidence="2">Uncharacterized protein</fullName>
    </submittedName>
</protein>